<dbReference type="GO" id="GO:0046872">
    <property type="term" value="F:metal ion binding"/>
    <property type="evidence" value="ECO:0007669"/>
    <property type="project" value="UniProtKB-KW"/>
</dbReference>
<dbReference type="GO" id="GO:0051539">
    <property type="term" value="F:4 iron, 4 sulfur cluster binding"/>
    <property type="evidence" value="ECO:0007669"/>
    <property type="project" value="UniProtKB-KW"/>
</dbReference>
<dbReference type="Gene3D" id="3.40.50.300">
    <property type="entry name" value="P-loop containing nucleotide triphosphate hydrolases"/>
    <property type="match status" value="4"/>
</dbReference>
<dbReference type="Pfam" id="PF13361">
    <property type="entry name" value="UvrD_C"/>
    <property type="match status" value="1"/>
</dbReference>
<sequence>MMTVQLLLGRRGSGKTYHILESIKAKIKEQPLGDPIILIAPKQTTFSLEQSFAADLKIKGSMRASVYGFDRLAWRIMSEEGGLSEDMISKAGIEMLTYLTLKQMQNDLILFGTSAKYYGFSQKLTESIKEFKRYNVTPDALMELSQQDMAVRTQHKLHDIAMIYQALEDQLAGLYIQSEDIMHFLYELIPLSHTVQLADIYVDGFHNFTTIEYLVLQQLAKHAHSMTITLTLDPTKENETFRKTRETMNLLVESLQEINIPVEITTLKDTARYKNPSLKVLEQQFDALLPEQSPVNGITLNEADHMRTEADTIVRHIHKKARTGRFRYADMAVLYRDESYLPLLKSLFEQYEIPFFTDDKEQMIHHPAIELIRSLLDFAAQPWQNDHLFRALKTGLLSRRFDIQGDLILIDMLENTVIERGLSFNRWLEDERFFFDTRKPYNQEDWETMNSFRQYIVKLLLKFTDEIKSADRAEQFATILYDFLVEIKIPDYLMAEKDRFVQLGMNEEALKNEQVYEGMIEVMDDFVEMLSDTPLDFQTMKEMFDVGLVSLEFSTIPQALDEIQLLNLDLARIENIPCVFICGFNEDILPRVNKDNGLISDQDKHLIETSSDLKLAPSSLVLTMDESFVAYQALTNASTELHIYYSLMSEDGSSRRPSSYIDQLKVIFPELETSIIAEQTRPEKLIETIRTGIPYIINHLSEPEWHSIAEWMKRIPVFNEVYRLKDYVNATLQLSEIQSIELYGEEIKASVSRFESYNNCPFQHFAAHGLRLNERTPFEFQHFELGNIFHHALKVISEEIKDSIITMSSDSLRQYVEVTLKGLLPEVQYQVLYSRAYYQFMISQITKILTETLTALQFQQSRSQFRMAKFEQSFNTEPTRRNQFEVQKLYTNRGIPISIRGQIDRIDVLEGHDKDYVSIVDYKSSSHELDLREVYYGKQMQMLTYMDVVLQNHCRLTEKSLSPAAMLYFHVKAPFINYKNRNDISNHSLTYFEQFRLQGYIIDDLNVASKLDTSLDIGVKSAVIPAKLKKDGTFYSSSRTLSEQDMLKLIDINRSNFVSTAEHIMDGHTKVAPLEFDGRLPCQFCAFKSTCHIDPLINAGDVRTVDETIDVKAILREDDHETETN</sequence>
<evidence type="ECO:0000256" key="7">
    <source>
        <dbReference type="ARBA" id="ARBA00022806"/>
    </source>
</evidence>
<keyword evidence="10" id="KW-0408">Iron</keyword>
<dbReference type="InterPro" id="IPR011604">
    <property type="entry name" value="PDDEXK-like_dom_sf"/>
</dbReference>
<keyword evidence="11" id="KW-0411">Iron-sulfur</keyword>
<dbReference type="GO" id="GO:0004386">
    <property type="term" value="F:helicase activity"/>
    <property type="evidence" value="ECO:0007669"/>
    <property type="project" value="UniProtKB-KW"/>
</dbReference>
<name>A0A4R6BVR5_9STAP</name>
<dbReference type="NCBIfam" id="TIGR02773">
    <property type="entry name" value="addB_Gpos"/>
    <property type="match status" value="1"/>
</dbReference>
<dbReference type="PANTHER" id="PTHR30591:SF1">
    <property type="entry name" value="RECBCD ENZYME SUBUNIT RECC"/>
    <property type="match status" value="1"/>
</dbReference>
<dbReference type="Pfam" id="PF12705">
    <property type="entry name" value="PDDEXK_1"/>
    <property type="match status" value="1"/>
</dbReference>
<dbReference type="InterPro" id="IPR038726">
    <property type="entry name" value="PDDEXK_AddAB-type"/>
</dbReference>
<keyword evidence="16" id="KW-1185">Reference proteome</keyword>
<dbReference type="EMBL" id="SCWB01000003">
    <property type="protein sequence ID" value="TDM12512.1"/>
    <property type="molecule type" value="Genomic_DNA"/>
</dbReference>
<dbReference type="PROSITE" id="PS51217">
    <property type="entry name" value="UVRD_HELICASE_CTER"/>
    <property type="match status" value="1"/>
</dbReference>
<dbReference type="Gene3D" id="3.90.320.10">
    <property type="match status" value="1"/>
</dbReference>
<evidence type="ECO:0000256" key="10">
    <source>
        <dbReference type="ARBA" id="ARBA00023004"/>
    </source>
</evidence>
<keyword evidence="13" id="KW-0234">DNA repair</keyword>
<proteinExistence type="predicted"/>
<evidence type="ECO:0000256" key="9">
    <source>
        <dbReference type="ARBA" id="ARBA00022840"/>
    </source>
</evidence>
<keyword evidence="7 15" id="KW-0347">Helicase</keyword>
<keyword evidence="8 15" id="KW-0269">Exonuclease</keyword>
<evidence type="ECO:0000313" key="15">
    <source>
        <dbReference type="EMBL" id="TDM12512.1"/>
    </source>
</evidence>
<organism evidence="15 16">
    <name type="scientific">Macrococcus lamae</name>
    <dbReference type="NCBI Taxonomy" id="198484"/>
    <lineage>
        <taxon>Bacteria</taxon>
        <taxon>Bacillati</taxon>
        <taxon>Bacillota</taxon>
        <taxon>Bacilli</taxon>
        <taxon>Bacillales</taxon>
        <taxon>Staphylococcaceae</taxon>
        <taxon>Macrococcus</taxon>
    </lineage>
</organism>
<comment type="caution">
    <text evidence="15">The sequence shown here is derived from an EMBL/GenBank/DDBJ whole genome shotgun (WGS) entry which is preliminary data.</text>
</comment>
<dbReference type="GO" id="GO:0004527">
    <property type="term" value="F:exonuclease activity"/>
    <property type="evidence" value="ECO:0007669"/>
    <property type="project" value="UniProtKB-KW"/>
</dbReference>
<dbReference type="GO" id="GO:0003677">
    <property type="term" value="F:DNA binding"/>
    <property type="evidence" value="ECO:0007669"/>
    <property type="project" value="UniProtKB-KW"/>
</dbReference>
<dbReference type="Proteomes" id="UP000294802">
    <property type="component" value="Unassembled WGS sequence"/>
</dbReference>
<dbReference type="SUPFAM" id="SSF52540">
    <property type="entry name" value="P-loop containing nucleoside triphosphate hydrolases"/>
    <property type="match status" value="1"/>
</dbReference>
<dbReference type="InterPro" id="IPR014140">
    <property type="entry name" value="DNA_helicase_suAddB"/>
</dbReference>
<evidence type="ECO:0000259" key="14">
    <source>
        <dbReference type="PROSITE" id="PS51217"/>
    </source>
</evidence>
<protein>
    <submittedName>
        <fullName evidence="15">Helicase-exonuclease AddAB subunit AddB</fullName>
    </submittedName>
</protein>
<gene>
    <name evidence="15" type="primary">addB</name>
    <name evidence="15" type="ORF">ERX29_02570</name>
</gene>
<evidence type="ECO:0000256" key="12">
    <source>
        <dbReference type="ARBA" id="ARBA00023125"/>
    </source>
</evidence>
<evidence type="ECO:0000256" key="5">
    <source>
        <dbReference type="ARBA" id="ARBA00022763"/>
    </source>
</evidence>
<keyword evidence="1" id="KW-0004">4Fe-4S</keyword>
<dbReference type="GO" id="GO:0005524">
    <property type="term" value="F:ATP binding"/>
    <property type="evidence" value="ECO:0007669"/>
    <property type="project" value="UniProtKB-KW"/>
</dbReference>
<feature type="domain" description="UvrD-like helicase C-terminal" evidence="14">
    <location>
        <begin position="268"/>
        <end position="561"/>
    </location>
</feature>
<accession>A0A4R6BVR5</accession>
<evidence type="ECO:0000256" key="4">
    <source>
        <dbReference type="ARBA" id="ARBA00022741"/>
    </source>
</evidence>
<evidence type="ECO:0000256" key="2">
    <source>
        <dbReference type="ARBA" id="ARBA00022722"/>
    </source>
</evidence>
<keyword evidence="6" id="KW-0378">Hydrolase</keyword>
<dbReference type="InterPro" id="IPR049035">
    <property type="entry name" value="ADDB_N"/>
</dbReference>
<dbReference type="PANTHER" id="PTHR30591">
    <property type="entry name" value="RECBCD ENZYME SUBUNIT RECC"/>
    <property type="match status" value="1"/>
</dbReference>
<dbReference type="InterPro" id="IPR027417">
    <property type="entry name" value="P-loop_NTPase"/>
</dbReference>
<keyword evidence="5" id="KW-0227">DNA damage</keyword>
<evidence type="ECO:0000256" key="6">
    <source>
        <dbReference type="ARBA" id="ARBA00022801"/>
    </source>
</evidence>
<keyword evidence="3" id="KW-0479">Metal-binding</keyword>
<evidence type="ECO:0000313" key="16">
    <source>
        <dbReference type="Proteomes" id="UP000294802"/>
    </source>
</evidence>
<evidence type="ECO:0000256" key="13">
    <source>
        <dbReference type="ARBA" id="ARBA00023204"/>
    </source>
</evidence>
<reference evidence="15 16" key="1">
    <citation type="submission" date="2019-01" db="EMBL/GenBank/DDBJ databases">
        <title>Draft genome sequences of the type strains of six Macrococcus species.</title>
        <authorList>
            <person name="Mazhar S."/>
            <person name="Altermann E."/>
            <person name="Hill C."/>
            <person name="Mcauliffe O."/>
        </authorList>
    </citation>
    <scope>NUCLEOTIDE SEQUENCE [LARGE SCALE GENOMIC DNA]</scope>
    <source>
        <strain evidence="15 16">CCM4815</strain>
    </source>
</reference>
<keyword evidence="4" id="KW-0547">Nucleotide-binding</keyword>
<dbReference type="GO" id="GO:0000724">
    <property type="term" value="P:double-strand break repair via homologous recombination"/>
    <property type="evidence" value="ECO:0007669"/>
    <property type="project" value="InterPro"/>
</dbReference>
<dbReference type="InterPro" id="IPR014017">
    <property type="entry name" value="DNA_helicase_UvrD-like_C"/>
</dbReference>
<evidence type="ECO:0000256" key="11">
    <source>
        <dbReference type="ARBA" id="ARBA00023014"/>
    </source>
</evidence>
<evidence type="ECO:0000256" key="1">
    <source>
        <dbReference type="ARBA" id="ARBA00022485"/>
    </source>
</evidence>
<evidence type="ECO:0000256" key="3">
    <source>
        <dbReference type="ARBA" id="ARBA00022723"/>
    </source>
</evidence>
<keyword evidence="2" id="KW-0540">Nuclease</keyword>
<keyword evidence="9" id="KW-0067">ATP-binding</keyword>
<evidence type="ECO:0000256" key="8">
    <source>
        <dbReference type="ARBA" id="ARBA00022839"/>
    </source>
</evidence>
<dbReference type="OrthoDB" id="9758506at2"/>
<keyword evidence="12" id="KW-0238">DNA-binding</keyword>
<dbReference type="Pfam" id="PF21445">
    <property type="entry name" value="ADDB_N"/>
    <property type="match status" value="1"/>
</dbReference>
<dbReference type="AlphaFoldDB" id="A0A4R6BVR5"/>